<accession>A0A2N6VR24</accession>
<proteinExistence type="predicted"/>
<gene>
    <name evidence="1" type="ORF">CJ199_04135</name>
</gene>
<protein>
    <submittedName>
        <fullName evidence="1">Uncharacterized protein</fullName>
    </submittedName>
</protein>
<sequence length="138" mass="14968">MTVGKTSPVTVGWGTSTFQHHAVDARNERPVPPRLHWGEGVQQPPDETVELGTPGNVYAAAYRRRAACFASPSRAPRAGGAVLDQLGATYTAPGVIPRNLHRTCSQSMFNPASRLAVAHEISHSIHTFLPITPHTFMY</sequence>
<reference evidence="1 2" key="1">
    <citation type="submission" date="2017-09" db="EMBL/GenBank/DDBJ databases">
        <title>Bacterial strain isolated from the female urinary microbiota.</title>
        <authorList>
            <person name="Thomas-White K."/>
            <person name="Kumar N."/>
            <person name="Forster S."/>
            <person name="Putonti C."/>
            <person name="Lawley T."/>
            <person name="Wolfe A.J."/>
        </authorList>
    </citation>
    <scope>NUCLEOTIDE SEQUENCE [LARGE SCALE GENOMIC DNA]</scope>
    <source>
        <strain evidence="1 2">UMB1301</strain>
    </source>
</reference>
<evidence type="ECO:0000313" key="1">
    <source>
        <dbReference type="EMBL" id="PMD06557.1"/>
    </source>
</evidence>
<name>A0A2N6VR24_9MICO</name>
<dbReference type="AlphaFoldDB" id="A0A2N6VR24"/>
<dbReference type="Proteomes" id="UP000235598">
    <property type="component" value="Unassembled WGS sequence"/>
</dbReference>
<comment type="caution">
    <text evidence="1">The sequence shown here is derived from an EMBL/GenBank/DDBJ whole genome shotgun (WGS) entry which is preliminary data.</text>
</comment>
<organism evidence="1 2">
    <name type="scientific">Brevibacterium paucivorans</name>
    <dbReference type="NCBI Taxonomy" id="170994"/>
    <lineage>
        <taxon>Bacteria</taxon>
        <taxon>Bacillati</taxon>
        <taxon>Actinomycetota</taxon>
        <taxon>Actinomycetes</taxon>
        <taxon>Micrococcales</taxon>
        <taxon>Brevibacteriaceae</taxon>
        <taxon>Brevibacterium</taxon>
    </lineage>
</organism>
<dbReference type="EMBL" id="PNHK01000001">
    <property type="protein sequence ID" value="PMD06557.1"/>
    <property type="molecule type" value="Genomic_DNA"/>
</dbReference>
<evidence type="ECO:0000313" key="2">
    <source>
        <dbReference type="Proteomes" id="UP000235598"/>
    </source>
</evidence>